<gene>
    <name evidence="1" type="ORF">HNQ05_001897</name>
</gene>
<keyword evidence="2" id="KW-1185">Reference proteome</keyword>
<name>A0ABR6P3B5_9DEIN</name>
<reference evidence="1 2" key="1">
    <citation type="submission" date="2020-08" db="EMBL/GenBank/DDBJ databases">
        <title>Genomic Encyclopedia of Type Strains, Phase IV (KMG-IV): sequencing the most valuable type-strain genomes for metagenomic binning, comparative biology and taxonomic classification.</title>
        <authorList>
            <person name="Goeker M."/>
        </authorList>
    </citation>
    <scope>NUCLEOTIDE SEQUENCE [LARGE SCALE GENOMIC DNA]</scope>
    <source>
        <strain evidence="1 2">DSM 15757</strain>
    </source>
</reference>
<evidence type="ECO:0000313" key="1">
    <source>
        <dbReference type="EMBL" id="MBB6030514.1"/>
    </source>
</evidence>
<proteinExistence type="predicted"/>
<comment type="caution">
    <text evidence="1">The sequence shown here is derived from an EMBL/GenBank/DDBJ whole genome shotgun (WGS) entry which is preliminary data.</text>
</comment>
<evidence type="ECO:0000313" key="2">
    <source>
        <dbReference type="Proteomes" id="UP000587579"/>
    </source>
</evidence>
<protein>
    <recommendedName>
        <fullName evidence="3">Transposase</fullName>
    </recommendedName>
</protein>
<dbReference type="EMBL" id="JACHEZ010000007">
    <property type="protein sequence ID" value="MBB6030514.1"/>
    <property type="molecule type" value="Genomic_DNA"/>
</dbReference>
<sequence>MAAVRRYVAENPFRGKLDAYNPERRPLWAPW</sequence>
<accession>A0ABR6P3B5</accession>
<dbReference type="Proteomes" id="UP000587579">
    <property type="component" value="Unassembled WGS sequence"/>
</dbReference>
<organism evidence="1 2">
    <name type="scientific">Oceanithermus desulfurans</name>
    <dbReference type="NCBI Taxonomy" id="227924"/>
    <lineage>
        <taxon>Bacteria</taxon>
        <taxon>Thermotogati</taxon>
        <taxon>Deinococcota</taxon>
        <taxon>Deinococci</taxon>
        <taxon>Thermales</taxon>
        <taxon>Thermaceae</taxon>
        <taxon>Oceanithermus</taxon>
    </lineage>
</organism>
<evidence type="ECO:0008006" key="3">
    <source>
        <dbReference type="Google" id="ProtNLM"/>
    </source>
</evidence>